<dbReference type="EMBL" id="QQZY01000001">
    <property type="protein sequence ID" value="RDI76263.1"/>
    <property type="molecule type" value="Genomic_DNA"/>
</dbReference>
<evidence type="ECO:0000256" key="6">
    <source>
        <dbReference type="SAM" id="Phobius"/>
    </source>
</evidence>
<evidence type="ECO:0000313" key="8">
    <source>
        <dbReference type="EMBL" id="RDI76263.1"/>
    </source>
</evidence>
<keyword evidence="6" id="KW-0812">Transmembrane</keyword>
<dbReference type="AlphaFoldDB" id="A0A7M2Z2Y3"/>
<dbReference type="GO" id="GO:0016757">
    <property type="term" value="F:glycosyltransferase activity"/>
    <property type="evidence" value="ECO:0007669"/>
    <property type="project" value="UniProtKB-KW"/>
</dbReference>
<dbReference type="Gene3D" id="3.90.550.10">
    <property type="entry name" value="Spore Coat Polysaccharide Biosynthesis Protein SpsA, Chain A"/>
    <property type="match status" value="1"/>
</dbReference>
<evidence type="ECO:0000256" key="1">
    <source>
        <dbReference type="ARBA" id="ARBA00004776"/>
    </source>
</evidence>
<dbReference type="Pfam" id="PF00535">
    <property type="entry name" value="Glycos_transf_2"/>
    <property type="match status" value="1"/>
</dbReference>
<evidence type="ECO:0000256" key="3">
    <source>
        <dbReference type="ARBA" id="ARBA00022676"/>
    </source>
</evidence>
<reference evidence="9" key="2">
    <citation type="journal article" date="2019" name="MicrobiologyOpen">
        <title>High-quality draft genome sequence of Gaiella occulta isolated from a 150 meter deep mineral water borehole and comparison with the genome sequences of other deep-branching lineages of the phylum Actinobacteria.</title>
        <authorList>
            <person name="Severino R."/>
            <person name="Froufe H.J.C."/>
            <person name="Barroso C."/>
            <person name="Albuquerque L."/>
            <person name="Lobo-da-Cunha A."/>
            <person name="da Costa M.S."/>
            <person name="Egas C."/>
        </authorList>
    </citation>
    <scope>NUCLEOTIDE SEQUENCE [LARGE SCALE GENOMIC DNA]</scope>
    <source>
        <strain evidence="9">F2-233</strain>
    </source>
</reference>
<reference evidence="8 9" key="1">
    <citation type="submission" date="2018-07" db="EMBL/GenBank/DDBJ databases">
        <title>High-quality-draft genome sequence of Gaiella occulta.</title>
        <authorList>
            <person name="Severino R."/>
            <person name="Froufe H.J.C."/>
            <person name="Rainey F.A."/>
            <person name="Barroso C."/>
            <person name="Albuquerque L."/>
            <person name="Lobo-Da-Cunha A."/>
            <person name="Da Costa M.S."/>
            <person name="Egas C."/>
        </authorList>
    </citation>
    <scope>NUCLEOTIDE SEQUENCE [LARGE SCALE GENOMIC DNA]</scope>
    <source>
        <strain evidence="8 9">F2-233</strain>
    </source>
</reference>
<dbReference type="PANTHER" id="PTHR43179:SF12">
    <property type="entry name" value="GALACTOFURANOSYLTRANSFERASE GLFT2"/>
    <property type="match status" value="1"/>
</dbReference>
<dbReference type="SUPFAM" id="SSF53448">
    <property type="entry name" value="Nucleotide-diphospho-sugar transferases"/>
    <property type="match status" value="1"/>
</dbReference>
<accession>A0A7M2Z2Y3</accession>
<comment type="caution">
    <text evidence="8">The sequence shown here is derived from an EMBL/GenBank/DDBJ whole genome shotgun (WGS) entry which is preliminary data.</text>
</comment>
<organism evidence="8 9">
    <name type="scientific">Gaiella occulta</name>
    <dbReference type="NCBI Taxonomy" id="1002870"/>
    <lineage>
        <taxon>Bacteria</taxon>
        <taxon>Bacillati</taxon>
        <taxon>Actinomycetota</taxon>
        <taxon>Thermoleophilia</taxon>
        <taxon>Gaiellales</taxon>
        <taxon>Gaiellaceae</taxon>
        <taxon>Gaiella</taxon>
    </lineage>
</organism>
<dbReference type="Proteomes" id="UP000254134">
    <property type="component" value="Unassembled WGS sequence"/>
</dbReference>
<name>A0A7M2Z2Y3_9ACTN</name>
<comment type="similarity">
    <text evidence="2">Belongs to the glycosyltransferase 2 family.</text>
</comment>
<protein>
    <submittedName>
        <fullName evidence="8">Putative glycosyltransferase</fullName>
    </submittedName>
</protein>
<evidence type="ECO:0000256" key="4">
    <source>
        <dbReference type="ARBA" id="ARBA00022679"/>
    </source>
</evidence>
<evidence type="ECO:0000259" key="7">
    <source>
        <dbReference type="Pfam" id="PF00535"/>
    </source>
</evidence>
<evidence type="ECO:0000313" key="9">
    <source>
        <dbReference type="Proteomes" id="UP000254134"/>
    </source>
</evidence>
<proteinExistence type="inferred from homology"/>
<evidence type="ECO:0000256" key="5">
    <source>
        <dbReference type="SAM" id="MobiDB-lite"/>
    </source>
</evidence>
<comment type="pathway">
    <text evidence="1">Cell wall biogenesis; cell wall polysaccharide biosynthesis.</text>
</comment>
<evidence type="ECO:0000256" key="2">
    <source>
        <dbReference type="ARBA" id="ARBA00006739"/>
    </source>
</evidence>
<dbReference type="InterPro" id="IPR001173">
    <property type="entry name" value="Glyco_trans_2-like"/>
</dbReference>
<feature type="transmembrane region" description="Helical" evidence="6">
    <location>
        <begin position="289"/>
        <end position="311"/>
    </location>
</feature>
<keyword evidence="3" id="KW-0328">Glycosyltransferase</keyword>
<feature type="region of interest" description="Disordered" evidence="5">
    <location>
        <begin position="1"/>
        <end position="20"/>
    </location>
</feature>
<dbReference type="PANTHER" id="PTHR43179">
    <property type="entry name" value="RHAMNOSYLTRANSFERASE WBBL"/>
    <property type="match status" value="1"/>
</dbReference>
<keyword evidence="4 8" id="KW-0808">Transferase</keyword>
<sequence length="319" mass="34619">MRAVGFPARQPGSHAQGEEPEISVVVITRDRPDWLRRCLASLSAQTRPATEVIVVDSSGGGETEALAAGVPGVRYLRFPQGRRGMPAARNAGVQKAKGDVVAFLDDDCEASPGWLASLAAAYRDPTLDGAGGTVIDPVATLGRVRRFLTSGEPWAELADGDPHPADVDFLQGGNMSFRREVLLSAGGFDSGYTGSNFREETDLCFRLRRRGCRLVYIPEAAVTHLRAPRADGVGRASDDARREFYHARNQTYFVLKNYGLAARPLAFYLGRQTLERTLTAARQSSPRLLAWWVAHLLGKAAGVLAGVRYWLRGAAGRAR</sequence>
<keyword evidence="6" id="KW-0472">Membrane</keyword>
<dbReference type="OrthoDB" id="9771846at2"/>
<keyword evidence="6" id="KW-1133">Transmembrane helix</keyword>
<keyword evidence="9" id="KW-1185">Reference proteome</keyword>
<dbReference type="RefSeq" id="WP_147281170.1">
    <property type="nucleotide sequence ID" value="NZ_QQZY01000001.1"/>
</dbReference>
<gene>
    <name evidence="8" type="ORF">Gocc_0682</name>
</gene>
<dbReference type="InterPro" id="IPR029044">
    <property type="entry name" value="Nucleotide-diphossugar_trans"/>
</dbReference>
<feature type="domain" description="Glycosyltransferase 2-like" evidence="7">
    <location>
        <begin position="23"/>
        <end position="182"/>
    </location>
</feature>